<keyword evidence="2" id="KW-1133">Transmembrane helix</keyword>
<keyword evidence="2" id="KW-0472">Membrane</keyword>
<feature type="region of interest" description="Disordered" evidence="1">
    <location>
        <begin position="1079"/>
        <end position="1101"/>
    </location>
</feature>
<keyword evidence="2" id="KW-0812">Transmembrane</keyword>
<evidence type="ECO:0000256" key="2">
    <source>
        <dbReference type="SAM" id="Phobius"/>
    </source>
</evidence>
<feature type="compositionally biased region" description="Polar residues" evidence="1">
    <location>
        <begin position="502"/>
        <end position="513"/>
    </location>
</feature>
<keyword evidence="4" id="KW-1185">Reference proteome</keyword>
<accession>A0A9W6BKX0</accession>
<feature type="transmembrane region" description="Helical" evidence="2">
    <location>
        <begin position="189"/>
        <end position="211"/>
    </location>
</feature>
<dbReference type="AlphaFoldDB" id="A0A9W6BKX0"/>
<comment type="caution">
    <text evidence="3">The sequence shown here is derived from an EMBL/GenBank/DDBJ whole genome shotgun (WGS) entry which is preliminary data.</text>
</comment>
<sequence length="1150" mass="114906">MLWARAGLRQRLSRTGGAGEPLRDDEAPGGRPVGDYGDQRGDDRRCEQKGTGSTFHKVNENAKERSRTSALSSRELRFRAWFIQQIAIFDALAWAFEFLLLALPTMAHGLGQAAGCGAAASGAGMPHGGGGGGGPGDYTCPDCGPAFTADATALASFPCGGSNWEKLGHTLRFFRGHVVHAVVRSDLSLVSYLVALTAVAALTLRFPAIYLRHRHSFVLAIRLAMAFGNTAAAAVASDACLAATTAPYYVAPHVAAMASAVAAEAADRGTTLGLGGGGSSFVDVGLTAARMAVNRGLFYVALKAVVWGRVLLSYQLLYGMVEWLNGTLVGYVVAHRLYGSRAAAAALNPALLLLQLLSYYVVPCVLVWALESTQRSTFRRVEAARRPTGQPAAPSSPGAAGPSGSSTSPSSSASASSSGRIAARPMGPPGPTAAAAGAANGDTSSRAAIPADVSAAGGSGGGGSGQAAAPRQRPAPSNPPTGMLTVVTHPASAATAGAGAAEQSTSPPASTFVGTPRLSPTAAIDEATATPSASTPRAAPGARPTTTAAAGAGTGLSDRYRVLLPAGPAGLAAAAAPAGPPLPAAVFRGSPAALRLRLRRAATSRSLGYRPLTALRCLSLKVVDHDLLDPGDSESSFRTAAERLRRCVSSASLLAGVTAAAPPPPPSASPGTGQATFGGAVAVQPNAAAAMTGTIRNGRLPAAISPTAPSSPLPSTRPSAAAAAVAAAAPPFYHLSSGAVVRGCVHLLGVVTSLLSPAAVEEDGGGAAAAASAEGVMGGVAPTCHFELSGMEDLEEAQQLLQKALSECSGGGGGGGAAAAASSGPQSPIGVMGFTLSPVAVAAAAAPGCEELEVELRLWDVLYGSGSGGGGEPIGTRCVRVVVVDTYGDTVLLDEQVDLPPHRAESTGSSGSEPSAIRLRVPAPGRPGMAYIHVLPAPPPGPLPQAAAAAETPAEPVGAAVALPAAAEAAAECGAADVEAAAAAAAHRPLAMLPLLVMPMAAAAEELRDLYDVMVADVMALPAAGGDEVGAERGSDSPSGGAAVALAHATTFYEHFLPFASDVAYLMEWHVQRQTAGKRVGTTDWGNDDGDGGGGGGGNRHAVEAVTAAGLESELAAVARLGASVQTYMEEVGLHASLRSLQGLMAGLRP</sequence>
<feature type="compositionally biased region" description="Low complexity" evidence="1">
    <location>
        <begin position="432"/>
        <end position="441"/>
    </location>
</feature>
<feature type="region of interest" description="Disordered" evidence="1">
    <location>
        <begin position="1"/>
        <end position="69"/>
    </location>
</feature>
<evidence type="ECO:0000256" key="1">
    <source>
        <dbReference type="SAM" id="MobiDB-lite"/>
    </source>
</evidence>
<feature type="region of interest" description="Disordered" evidence="1">
    <location>
        <begin position="380"/>
        <end position="553"/>
    </location>
</feature>
<feature type="compositionally biased region" description="Low complexity" evidence="1">
    <location>
        <begin position="466"/>
        <end position="475"/>
    </location>
</feature>
<gene>
    <name evidence="3" type="primary">PLEST001501</name>
    <name evidence="3" type="ORF">PLESTB_000812500</name>
</gene>
<protein>
    <submittedName>
        <fullName evidence="3">Uncharacterized protein</fullName>
    </submittedName>
</protein>
<feature type="compositionally biased region" description="Low complexity" evidence="1">
    <location>
        <begin position="491"/>
        <end position="501"/>
    </location>
</feature>
<organism evidence="3 4">
    <name type="scientific">Pleodorina starrii</name>
    <dbReference type="NCBI Taxonomy" id="330485"/>
    <lineage>
        <taxon>Eukaryota</taxon>
        <taxon>Viridiplantae</taxon>
        <taxon>Chlorophyta</taxon>
        <taxon>core chlorophytes</taxon>
        <taxon>Chlorophyceae</taxon>
        <taxon>CS clade</taxon>
        <taxon>Chlamydomonadales</taxon>
        <taxon>Volvocaceae</taxon>
        <taxon>Pleodorina</taxon>
    </lineage>
</organism>
<evidence type="ECO:0000313" key="4">
    <source>
        <dbReference type="Proteomes" id="UP001165080"/>
    </source>
</evidence>
<dbReference type="EMBL" id="BRXU01000009">
    <property type="protein sequence ID" value="GLC53994.1"/>
    <property type="molecule type" value="Genomic_DNA"/>
</dbReference>
<dbReference type="Proteomes" id="UP001165080">
    <property type="component" value="Unassembled WGS sequence"/>
</dbReference>
<feature type="transmembrane region" description="Helical" evidence="2">
    <location>
        <begin position="323"/>
        <end position="339"/>
    </location>
</feature>
<feature type="compositionally biased region" description="Low complexity" evidence="1">
    <location>
        <begin position="387"/>
        <end position="425"/>
    </location>
</feature>
<feature type="transmembrane region" description="Helical" evidence="2">
    <location>
        <begin position="81"/>
        <end position="103"/>
    </location>
</feature>
<proteinExistence type="predicted"/>
<reference evidence="3 4" key="1">
    <citation type="journal article" date="2023" name="Commun. Biol.">
        <title>Reorganization of the ancestral sex-determining regions during the evolution of trioecy in Pleodorina starrii.</title>
        <authorList>
            <person name="Takahashi K."/>
            <person name="Suzuki S."/>
            <person name="Kawai-Toyooka H."/>
            <person name="Yamamoto K."/>
            <person name="Hamaji T."/>
            <person name="Ootsuki R."/>
            <person name="Yamaguchi H."/>
            <person name="Kawachi M."/>
            <person name="Higashiyama T."/>
            <person name="Nozaki H."/>
        </authorList>
    </citation>
    <scope>NUCLEOTIDE SEQUENCE [LARGE SCALE GENOMIC DNA]</scope>
    <source>
        <strain evidence="3 4">NIES-4479</strain>
    </source>
</reference>
<name>A0A9W6BKX0_9CHLO</name>
<feature type="compositionally biased region" description="Basic and acidic residues" evidence="1">
    <location>
        <begin position="57"/>
        <end position="67"/>
    </location>
</feature>
<evidence type="ECO:0000313" key="3">
    <source>
        <dbReference type="EMBL" id="GLC53994.1"/>
    </source>
</evidence>
<feature type="transmembrane region" description="Helical" evidence="2">
    <location>
        <begin position="351"/>
        <end position="370"/>
    </location>
</feature>
<dbReference type="OrthoDB" id="10685767at2759"/>
<feature type="compositionally biased region" description="Basic and acidic residues" evidence="1">
    <location>
        <begin position="37"/>
        <end position="48"/>
    </location>
</feature>
<feature type="compositionally biased region" description="Low complexity" evidence="1">
    <location>
        <begin position="527"/>
        <end position="551"/>
    </location>
</feature>